<reference evidence="8" key="1">
    <citation type="submission" date="2021-01" db="EMBL/GenBank/DDBJ databases">
        <authorList>
            <person name="Corre E."/>
            <person name="Pelletier E."/>
            <person name="Niang G."/>
            <person name="Scheremetjew M."/>
            <person name="Finn R."/>
            <person name="Kale V."/>
            <person name="Holt S."/>
            <person name="Cochrane G."/>
            <person name="Meng A."/>
            <person name="Brown T."/>
            <person name="Cohen L."/>
        </authorList>
    </citation>
    <scope>NUCLEOTIDE SEQUENCE</scope>
    <source>
        <strain evidence="8">10249 10 AB</strain>
    </source>
</reference>
<feature type="compositionally biased region" description="Low complexity" evidence="5">
    <location>
        <begin position="405"/>
        <end position="422"/>
    </location>
</feature>
<evidence type="ECO:0000256" key="5">
    <source>
        <dbReference type="SAM" id="MobiDB-lite"/>
    </source>
</evidence>
<dbReference type="InterPro" id="IPR019537">
    <property type="entry name" value="TMEM65"/>
</dbReference>
<dbReference type="SUPFAM" id="SSF55781">
    <property type="entry name" value="GAF domain-like"/>
    <property type="match status" value="1"/>
</dbReference>
<evidence type="ECO:0000313" key="10">
    <source>
        <dbReference type="EMBL" id="CAE0712790.1"/>
    </source>
</evidence>
<dbReference type="EMBL" id="HBIX01007076">
    <property type="protein sequence ID" value="CAE0712788.1"/>
    <property type="molecule type" value="Transcribed_RNA"/>
</dbReference>
<dbReference type="GO" id="GO:0016020">
    <property type="term" value="C:membrane"/>
    <property type="evidence" value="ECO:0007669"/>
    <property type="project" value="UniProtKB-SubCell"/>
</dbReference>
<feature type="domain" description="GAF" evidence="7">
    <location>
        <begin position="281"/>
        <end position="549"/>
    </location>
</feature>
<proteinExistence type="predicted"/>
<keyword evidence="4 6" id="KW-0472">Membrane</keyword>
<protein>
    <recommendedName>
        <fullName evidence="7">GAF domain-containing protein</fullName>
    </recommendedName>
</protein>
<dbReference type="EMBL" id="HBIX01007078">
    <property type="protein sequence ID" value="CAE0712789.1"/>
    <property type="molecule type" value="Transcribed_RNA"/>
</dbReference>
<dbReference type="EMBL" id="HBIX01007079">
    <property type="protein sequence ID" value="CAE0712790.1"/>
    <property type="molecule type" value="Transcribed_RNA"/>
</dbReference>
<feature type="compositionally biased region" description="Low complexity" evidence="5">
    <location>
        <begin position="380"/>
        <end position="395"/>
    </location>
</feature>
<keyword evidence="3 6" id="KW-1133">Transmembrane helix</keyword>
<evidence type="ECO:0000313" key="8">
    <source>
        <dbReference type="EMBL" id="CAE0712788.1"/>
    </source>
</evidence>
<evidence type="ECO:0000256" key="1">
    <source>
        <dbReference type="ARBA" id="ARBA00004141"/>
    </source>
</evidence>
<comment type="subcellular location">
    <subcellularLocation>
        <location evidence="1">Membrane</location>
        <topology evidence="1">Multi-pass membrane protein</topology>
    </subcellularLocation>
</comment>
<organism evidence="8">
    <name type="scientific">Pseudo-nitzschia australis</name>
    <dbReference type="NCBI Taxonomy" id="44445"/>
    <lineage>
        <taxon>Eukaryota</taxon>
        <taxon>Sar</taxon>
        <taxon>Stramenopiles</taxon>
        <taxon>Ochrophyta</taxon>
        <taxon>Bacillariophyta</taxon>
        <taxon>Bacillariophyceae</taxon>
        <taxon>Bacillariophycidae</taxon>
        <taxon>Bacillariales</taxon>
        <taxon>Bacillariaceae</taxon>
        <taxon>Pseudo-nitzschia</taxon>
    </lineage>
</organism>
<evidence type="ECO:0000259" key="7">
    <source>
        <dbReference type="SMART" id="SM00065"/>
    </source>
</evidence>
<feature type="region of interest" description="Disordered" evidence="5">
    <location>
        <begin position="372"/>
        <end position="422"/>
    </location>
</feature>
<dbReference type="SMART" id="SM00065">
    <property type="entry name" value="GAF"/>
    <property type="match status" value="1"/>
</dbReference>
<dbReference type="Pfam" id="PF10507">
    <property type="entry name" value="TMEM65"/>
    <property type="match status" value="1"/>
</dbReference>
<keyword evidence="2 6" id="KW-0812">Transmembrane</keyword>
<dbReference type="InterPro" id="IPR003018">
    <property type="entry name" value="GAF"/>
</dbReference>
<dbReference type="Pfam" id="PF01590">
    <property type="entry name" value="GAF"/>
    <property type="match status" value="1"/>
</dbReference>
<dbReference type="AlphaFoldDB" id="A0A6U9X3U0"/>
<evidence type="ECO:0000313" key="9">
    <source>
        <dbReference type="EMBL" id="CAE0712789.1"/>
    </source>
</evidence>
<dbReference type="GO" id="GO:0005739">
    <property type="term" value="C:mitochondrion"/>
    <property type="evidence" value="ECO:0007669"/>
    <property type="project" value="TreeGrafter"/>
</dbReference>
<evidence type="ECO:0000256" key="2">
    <source>
        <dbReference type="ARBA" id="ARBA00022692"/>
    </source>
</evidence>
<accession>A0A6U9X3U0</accession>
<name>A0A6U9X3U0_9STRA</name>
<gene>
    <name evidence="8" type="ORF">PAUS00366_LOCUS5540</name>
    <name evidence="9" type="ORF">PAUS00366_LOCUS5541</name>
    <name evidence="10" type="ORF">PAUS00366_LOCUS5542</name>
</gene>
<dbReference type="PANTHER" id="PTHR21706:SF15">
    <property type="entry name" value="TRANSMEMBRANE PROTEIN 65"/>
    <property type="match status" value="1"/>
</dbReference>
<dbReference type="Gene3D" id="3.30.450.40">
    <property type="match status" value="1"/>
</dbReference>
<dbReference type="InterPro" id="IPR029016">
    <property type="entry name" value="GAF-like_dom_sf"/>
</dbReference>
<evidence type="ECO:0000256" key="4">
    <source>
        <dbReference type="ARBA" id="ARBA00023136"/>
    </source>
</evidence>
<feature type="transmembrane region" description="Helical" evidence="6">
    <location>
        <begin position="248"/>
        <end position="268"/>
    </location>
</feature>
<evidence type="ECO:0000256" key="6">
    <source>
        <dbReference type="SAM" id="Phobius"/>
    </source>
</evidence>
<evidence type="ECO:0000256" key="3">
    <source>
        <dbReference type="ARBA" id="ARBA00022989"/>
    </source>
</evidence>
<sequence>MMSCCGTRCIRLPSVHSYSTRIQMQTMPTLNSPSMSSLSSQLFSSGSKRRLSSCLASTGQRITRIANGKTGMPFRKSHLCRSQLQSRQKTTTCTRNVAFFTKSRLPSVLGRCQQKQSLIRITRKNVGGARRSKSSAPAADADAATEAAPPYRTLRWVAFTTGVPFIGFGFMDNAILIIAGDAIDTSLGVTLGISTLCAAAIGNIISDLAGIGFAASIEDFCATTLKLSVPILSTAQRQMRSVRMASQAGTAIGITVGCVLGLIPLLFIDSNKADRLREKARLESLCLDVLNEAKSLVGAESTVLYLRVDKDEERDHSKTQKRASDEILPDHYLSVKGAYLFAMFYVEPTNKSKSNPVSVVTSTENAIMRMVSNRRQDIPDSSSDSSKTISTTSKGSDNESGDAKVGPVVVPESSPSSTISHPASISRVVPVGKGIISRAVLTGTTWNITGNLANEPDFYPLSNKTGAVTDQNQFRDCAVVPILDGQGRVIAVLEAFNKECEDGSYPNSGSSTNDVDTGGFTDMDVEILMSLASHVSVSLQKIYQDGEKEEDLGLKETIRILNEGKIIRRSRTISTRNSDGEI</sequence>
<dbReference type="PANTHER" id="PTHR21706">
    <property type="entry name" value="TRANSMEMBRANE PROTEIN 65"/>
    <property type="match status" value="1"/>
</dbReference>